<reference evidence="12" key="3">
    <citation type="submission" date="2025-08" db="UniProtKB">
        <authorList>
            <consortium name="Ensembl"/>
        </authorList>
    </citation>
    <scope>IDENTIFICATION</scope>
    <source>
        <strain evidence="12">HNI</strain>
    </source>
</reference>
<keyword evidence="9" id="KW-0393">Immunoglobulin domain</keyword>
<dbReference type="Pfam" id="PF07679">
    <property type="entry name" value="I-set"/>
    <property type="match status" value="3"/>
</dbReference>
<reference key="1">
    <citation type="journal article" date="2007" name="Nature">
        <title>The medaka draft genome and insights into vertebrate genome evolution.</title>
        <authorList>
            <person name="Kasahara M."/>
            <person name="Naruse K."/>
            <person name="Sasaki S."/>
            <person name="Nakatani Y."/>
            <person name="Qu W."/>
            <person name="Ahsan B."/>
            <person name="Yamada T."/>
            <person name="Nagayasu Y."/>
            <person name="Doi K."/>
            <person name="Kasai Y."/>
            <person name="Jindo T."/>
            <person name="Kobayashi D."/>
            <person name="Shimada A."/>
            <person name="Toyoda A."/>
            <person name="Kuroki Y."/>
            <person name="Fujiyama A."/>
            <person name="Sasaki T."/>
            <person name="Shimizu A."/>
            <person name="Asakawa S."/>
            <person name="Shimizu N."/>
            <person name="Hashimoto S."/>
            <person name="Yang J."/>
            <person name="Lee Y."/>
            <person name="Matsushima K."/>
            <person name="Sugano S."/>
            <person name="Sakaizumi M."/>
            <person name="Narita T."/>
            <person name="Ohishi K."/>
            <person name="Haga S."/>
            <person name="Ohta F."/>
            <person name="Nomoto H."/>
            <person name="Nogata K."/>
            <person name="Morishita T."/>
            <person name="Endo T."/>
            <person name="Shin-I T."/>
            <person name="Takeda H."/>
            <person name="Morishita S."/>
            <person name="Kohara Y."/>
        </authorList>
    </citation>
    <scope>NUCLEOTIDE SEQUENCE [LARGE SCALE GENOMIC DNA]</scope>
    <source>
        <strain>Hd-rR</strain>
    </source>
</reference>
<evidence type="ECO:0000313" key="12">
    <source>
        <dbReference type="Ensembl" id="ENSORLP00020035135.1"/>
    </source>
</evidence>
<dbReference type="InterPro" id="IPR013783">
    <property type="entry name" value="Ig-like_fold"/>
</dbReference>
<dbReference type="PROSITE" id="PS50835">
    <property type="entry name" value="IG_LIKE"/>
    <property type="match status" value="2"/>
</dbReference>
<evidence type="ECO:0000256" key="6">
    <source>
        <dbReference type="ARBA" id="ARBA00022737"/>
    </source>
</evidence>
<evidence type="ECO:0000256" key="9">
    <source>
        <dbReference type="ARBA" id="ARBA00023319"/>
    </source>
</evidence>
<dbReference type="FunFam" id="2.60.40.10:FF:000050">
    <property type="entry name" value="Titin isoform B"/>
    <property type="match status" value="1"/>
</dbReference>
<reference evidence="12" key="4">
    <citation type="submission" date="2025-09" db="UniProtKB">
        <authorList>
            <consortium name="Ensembl"/>
        </authorList>
    </citation>
    <scope>IDENTIFICATION</scope>
    <source>
        <strain evidence="12">HNI</strain>
    </source>
</reference>
<dbReference type="SMART" id="SM00409">
    <property type="entry name" value="IG"/>
    <property type="match status" value="3"/>
</dbReference>
<organism evidence="12 13">
    <name type="scientific">Oryzias latipes</name>
    <name type="common">Japanese rice fish</name>
    <name type="synonym">Japanese killifish</name>
    <dbReference type="NCBI Taxonomy" id="8090"/>
    <lineage>
        <taxon>Eukaryota</taxon>
        <taxon>Metazoa</taxon>
        <taxon>Chordata</taxon>
        <taxon>Craniata</taxon>
        <taxon>Vertebrata</taxon>
        <taxon>Euteleostomi</taxon>
        <taxon>Actinopterygii</taxon>
        <taxon>Neopterygii</taxon>
        <taxon>Teleostei</taxon>
        <taxon>Neoteleostei</taxon>
        <taxon>Acanthomorphata</taxon>
        <taxon>Ovalentaria</taxon>
        <taxon>Atherinomorphae</taxon>
        <taxon>Beloniformes</taxon>
        <taxon>Adrianichthyidae</taxon>
        <taxon>Oryziinae</taxon>
        <taxon>Oryzias</taxon>
    </lineage>
</organism>
<feature type="domain" description="Ig-like" evidence="11">
    <location>
        <begin position="226"/>
        <end position="309"/>
    </location>
</feature>
<dbReference type="InterPro" id="IPR036179">
    <property type="entry name" value="Ig-like_dom_sf"/>
</dbReference>
<dbReference type="InterPro" id="IPR003598">
    <property type="entry name" value="Ig_sub2"/>
</dbReference>
<dbReference type="FunFam" id="2.60.40.10:FF:001652">
    <property type="entry name" value="Uncharacterized protein"/>
    <property type="match status" value="1"/>
</dbReference>
<evidence type="ECO:0000256" key="8">
    <source>
        <dbReference type="ARBA" id="ARBA00023242"/>
    </source>
</evidence>
<keyword evidence="8" id="KW-0539">Nucleus</keyword>
<dbReference type="Proteomes" id="UP000265180">
    <property type="component" value="Chromosome 4"/>
</dbReference>
<evidence type="ECO:0000313" key="13">
    <source>
        <dbReference type="Proteomes" id="UP000265180"/>
    </source>
</evidence>
<protein>
    <recommendedName>
        <fullName evidence="11">Ig-like domain-containing protein</fullName>
    </recommendedName>
</protein>
<dbReference type="InterPro" id="IPR013098">
    <property type="entry name" value="Ig_I-set"/>
</dbReference>
<keyword evidence="4" id="KW-0963">Cytoplasm</keyword>
<keyword evidence="7" id="KW-1015">Disulfide bond</keyword>
<dbReference type="InterPro" id="IPR007110">
    <property type="entry name" value="Ig-like_dom"/>
</dbReference>
<dbReference type="InterPro" id="IPR003599">
    <property type="entry name" value="Ig_sub"/>
</dbReference>
<evidence type="ECO:0000256" key="7">
    <source>
        <dbReference type="ARBA" id="ARBA00023157"/>
    </source>
</evidence>
<evidence type="ECO:0000256" key="3">
    <source>
        <dbReference type="ARBA" id="ARBA00006692"/>
    </source>
</evidence>
<dbReference type="GO" id="GO:0005634">
    <property type="term" value="C:nucleus"/>
    <property type="evidence" value="ECO:0007669"/>
    <property type="project" value="UniProtKB-SubCell"/>
</dbReference>
<dbReference type="SUPFAM" id="SSF48726">
    <property type="entry name" value="Immunoglobulin"/>
    <property type="match status" value="3"/>
</dbReference>
<dbReference type="AlphaFoldDB" id="A0A3P9MQB9"/>
<sequence length="389" mass="44470">SHSCRVHPASIYNGSQRRRNNNFNVRVLFAWGPVPMEEKFRDDQTYRQICHETEEDSYFSDNQSPEAGGLRGVQMSVQRTPHNSKPEREPLENGEKYHIKRRDGLLELTINNAVPEDSGIYSCVCRDQKTKATVKVVPLKSQEAEEGKSVTLVCELSKSGVCVQWLRNGVALSEEEKYEMKLDGKKALMTIINVQPEDAGRYSCIVGDEKTTAEIRVKRKFSTLPPKFKTPLVSQEATEGNSIVLHCELNKHAPSVEWRREGETLKNGDKYQIRKKDLQAEMKITDLTVEDTGDYSCVCGEERTTARIEVNGQFLPLFGSHTSKVHLFLCLKTKLMKFFLKLFHSRGSIQCIVLQPFFFPFLENACFCQATIRKIRTLFLICLRWTNSC</sequence>
<dbReference type="SMART" id="SM00408">
    <property type="entry name" value="IGc2"/>
    <property type="match status" value="2"/>
</dbReference>
<proteinExistence type="inferred from homology"/>
<reference evidence="12 13" key="2">
    <citation type="submission" date="2017-04" db="EMBL/GenBank/DDBJ databases">
        <title>CpG methylation of centromeres and impact of large insertions on vertebrate speciation.</title>
        <authorList>
            <person name="Ichikawa K."/>
            <person name="Yoshimura J."/>
            <person name="Morishita S."/>
        </authorList>
    </citation>
    <scope>NUCLEOTIDE SEQUENCE</scope>
    <source>
        <strain evidence="12 13">HNI</strain>
    </source>
</reference>
<feature type="region of interest" description="Disordered" evidence="10">
    <location>
        <begin position="53"/>
        <end position="73"/>
    </location>
</feature>
<dbReference type="PANTHER" id="PTHR35971">
    <property type="entry name" value="SI:DKEY-31G6.6"/>
    <property type="match status" value="1"/>
</dbReference>
<dbReference type="Gene3D" id="2.60.40.10">
    <property type="entry name" value="Immunoglobulins"/>
    <property type="match status" value="3"/>
</dbReference>
<keyword evidence="5" id="KW-0597">Phosphoprotein</keyword>
<dbReference type="GO" id="GO:0005737">
    <property type="term" value="C:cytoplasm"/>
    <property type="evidence" value="ECO:0007669"/>
    <property type="project" value="UniProtKB-SubCell"/>
</dbReference>
<accession>A0A3P9MQB9</accession>
<dbReference type="InterPro" id="IPR013106">
    <property type="entry name" value="Ig_V-set"/>
</dbReference>
<dbReference type="InterPro" id="IPR052385">
    <property type="entry name" value="Obscurin/Obscurin-like_Reg"/>
</dbReference>
<evidence type="ECO:0000256" key="4">
    <source>
        <dbReference type="ARBA" id="ARBA00022490"/>
    </source>
</evidence>
<feature type="domain" description="Ig-like" evidence="11">
    <location>
        <begin position="132"/>
        <end position="222"/>
    </location>
</feature>
<evidence type="ECO:0000256" key="1">
    <source>
        <dbReference type="ARBA" id="ARBA00004123"/>
    </source>
</evidence>
<comment type="similarity">
    <text evidence="3">Belongs to the protein kinase superfamily. CAMK Ser/Thr protein kinase family.</text>
</comment>
<evidence type="ECO:0000256" key="5">
    <source>
        <dbReference type="ARBA" id="ARBA00022553"/>
    </source>
</evidence>
<comment type="subcellular location">
    <subcellularLocation>
        <location evidence="2">Cytoplasm</location>
    </subcellularLocation>
    <subcellularLocation>
        <location evidence="1">Nucleus</location>
    </subcellularLocation>
</comment>
<evidence type="ECO:0000259" key="11">
    <source>
        <dbReference type="PROSITE" id="PS50835"/>
    </source>
</evidence>
<name>A0A3P9MQB9_ORYLA</name>
<evidence type="ECO:0000256" key="10">
    <source>
        <dbReference type="SAM" id="MobiDB-lite"/>
    </source>
</evidence>
<dbReference type="Ensembl" id="ENSORLT00020030445.1">
    <property type="protein sequence ID" value="ENSORLP00020035135.1"/>
    <property type="gene ID" value="ENSORLG00020000707.1"/>
</dbReference>
<dbReference type="SMART" id="SM00406">
    <property type="entry name" value="IGv"/>
    <property type="match status" value="2"/>
</dbReference>
<evidence type="ECO:0000256" key="2">
    <source>
        <dbReference type="ARBA" id="ARBA00004496"/>
    </source>
</evidence>
<dbReference type="PANTHER" id="PTHR35971:SF5">
    <property type="entry name" value="OBSCURIN LIKE CYTOSKELETAL ADAPTOR 1"/>
    <property type="match status" value="1"/>
</dbReference>
<keyword evidence="6" id="KW-0677">Repeat</keyword>